<evidence type="ECO:0000256" key="5">
    <source>
        <dbReference type="ARBA" id="ARBA00023180"/>
    </source>
</evidence>
<keyword evidence="2 6" id="KW-0121">Carboxypeptidase</keyword>
<organism evidence="7 8">
    <name type="scientific">Diplodia corticola</name>
    <dbReference type="NCBI Taxonomy" id="236234"/>
    <lineage>
        <taxon>Eukaryota</taxon>
        <taxon>Fungi</taxon>
        <taxon>Dikarya</taxon>
        <taxon>Ascomycota</taxon>
        <taxon>Pezizomycotina</taxon>
        <taxon>Dothideomycetes</taxon>
        <taxon>Dothideomycetes incertae sedis</taxon>
        <taxon>Botryosphaeriales</taxon>
        <taxon>Botryosphaeriaceae</taxon>
        <taxon>Diplodia</taxon>
    </lineage>
</organism>
<evidence type="ECO:0000256" key="1">
    <source>
        <dbReference type="ARBA" id="ARBA00009431"/>
    </source>
</evidence>
<keyword evidence="4 6" id="KW-0378">Hydrolase</keyword>
<dbReference type="GeneID" id="31010042"/>
<sequence>MVRLPAPLRVAPPPRRLTHHQLHPLLLVTAVAFRSLAAAQTPPDIVFSNITRSPANSNITISYKSPDPGTCTTVFDSQKQYSGYISLPPYTLAPIQQNYSINTFFWFIEAREQPESAPLTVWLNGGPGSSSMIGLFEESGPCEIVQMSDGSYGTQSRVWGWDRSSNMLYVDQPNLVGLSYDDVTPASHDLLTDSINYPPAAVPNGQPSWSYLNGSFGTGKNYATANTTEIAAHAVWHFLQAFLGTFPQYNPGVGSDSSSVEAAGINLFAESYGGQYGPTFARLFEEQNNKRDNGTISSNDTVEIKLASLGIINGFIDMMIQAPYYAYFGNNNTYDIELLDTTAKLNMLYAFNKPDGCSEQVKACRNVSSLYDPEGEGDVTNVNEACSSAVVACNELPASYSKSGRSLYDIRQELPDVIPSGDYMEYLNYASVQQSIGARINYTESNANVQKEFIATGDSIRGNQLEDLAYLLSSGVRVAIINGDADYLCNWLGGEAVSLQLASSVPSYASAFQAAGYADIIVNSSYVGGAVRQFSNLSFSRIYDAGHMVPAYQPETAFTLFTRIIEGMDLGTGKPIKDINTFYTQGPKNATHTNSASSSTASPTCWIRKINDSCSSDQIADIKQGGGVVLNGMWFEDDDDFDPPASSVLAGKPGTPLPSASISASVVTSKGSTGGVESSTVVPTGVYVATATPTSTGAAKPQVTRFAGAGVAAVVAVAAGLVL</sequence>
<dbReference type="OrthoDB" id="443318at2759"/>
<evidence type="ECO:0000313" key="7">
    <source>
        <dbReference type="EMBL" id="OJD40591.1"/>
    </source>
</evidence>
<dbReference type="EMBL" id="MNUE01000001">
    <property type="protein sequence ID" value="OJD40591.1"/>
    <property type="molecule type" value="Genomic_DNA"/>
</dbReference>
<evidence type="ECO:0000256" key="3">
    <source>
        <dbReference type="ARBA" id="ARBA00022670"/>
    </source>
</evidence>
<dbReference type="RefSeq" id="XP_020135434.1">
    <property type="nucleotide sequence ID" value="XM_020269783.1"/>
</dbReference>
<dbReference type="Gene3D" id="3.40.50.1820">
    <property type="entry name" value="alpha/beta hydrolase"/>
    <property type="match status" value="1"/>
</dbReference>
<reference evidence="7 8" key="1">
    <citation type="submission" date="2016-10" db="EMBL/GenBank/DDBJ databases">
        <title>Proteomics and genomics reveal pathogen-plant mechanisms compatible with a hemibiotrophic lifestyle of Diplodia corticola.</title>
        <authorList>
            <person name="Fernandes I."/>
            <person name="De Jonge R."/>
            <person name="Van De Peer Y."/>
            <person name="Devreese B."/>
            <person name="Alves A."/>
            <person name="Esteves A.C."/>
        </authorList>
    </citation>
    <scope>NUCLEOTIDE SEQUENCE [LARGE SCALE GENOMIC DNA]</scope>
    <source>
        <strain evidence="7 8">CBS 112549</strain>
    </source>
</reference>
<dbReference type="Pfam" id="PF00450">
    <property type="entry name" value="Peptidase_S10"/>
    <property type="match status" value="1"/>
</dbReference>
<keyword evidence="3 6" id="KW-0645">Protease</keyword>
<dbReference type="Proteomes" id="UP000183809">
    <property type="component" value="Unassembled WGS sequence"/>
</dbReference>
<dbReference type="InterPro" id="IPR001563">
    <property type="entry name" value="Peptidase_S10"/>
</dbReference>
<comment type="caution">
    <text evidence="7">The sequence shown here is derived from an EMBL/GenBank/DDBJ whole genome shotgun (WGS) entry which is preliminary data.</text>
</comment>
<dbReference type="InterPro" id="IPR018202">
    <property type="entry name" value="Ser_caboxypep_ser_AS"/>
</dbReference>
<dbReference type="SUPFAM" id="SSF53474">
    <property type="entry name" value="alpha/beta-Hydrolases"/>
    <property type="match status" value="1"/>
</dbReference>
<name>A0A1J9SJS3_9PEZI</name>
<accession>A0A1J9SJS3</accession>
<dbReference type="PROSITE" id="PS00131">
    <property type="entry name" value="CARBOXYPEPT_SER_SER"/>
    <property type="match status" value="1"/>
</dbReference>
<proteinExistence type="inferred from homology"/>
<evidence type="ECO:0000256" key="4">
    <source>
        <dbReference type="ARBA" id="ARBA00022801"/>
    </source>
</evidence>
<dbReference type="PANTHER" id="PTHR11802">
    <property type="entry name" value="SERINE PROTEASE FAMILY S10 SERINE CARBOXYPEPTIDASE"/>
    <property type="match status" value="1"/>
</dbReference>
<keyword evidence="8" id="KW-1185">Reference proteome</keyword>
<protein>
    <recommendedName>
        <fullName evidence="6">Carboxypeptidase</fullName>
        <ecNumber evidence="6">3.4.16.-</ecNumber>
    </recommendedName>
</protein>
<dbReference type="EC" id="3.4.16.-" evidence="6"/>
<dbReference type="PANTHER" id="PTHR11802:SF404">
    <property type="entry name" value="CARBOXYPEPTIDASE"/>
    <property type="match status" value="1"/>
</dbReference>
<evidence type="ECO:0000256" key="6">
    <source>
        <dbReference type="RuleBase" id="RU361156"/>
    </source>
</evidence>
<dbReference type="PROSITE" id="PS00560">
    <property type="entry name" value="CARBOXYPEPT_SER_HIS"/>
    <property type="match status" value="1"/>
</dbReference>
<dbReference type="GO" id="GO:0000324">
    <property type="term" value="C:fungal-type vacuole"/>
    <property type="evidence" value="ECO:0007669"/>
    <property type="project" value="TreeGrafter"/>
</dbReference>
<dbReference type="InterPro" id="IPR029058">
    <property type="entry name" value="AB_hydrolase_fold"/>
</dbReference>
<dbReference type="AlphaFoldDB" id="A0A1J9SJS3"/>
<dbReference type="InterPro" id="IPR033124">
    <property type="entry name" value="Ser_caboxypep_his_AS"/>
</dbReference>
<evidence type="ECO:0000313" key="8">
    <source>
        <dbReference type="Proteomes" id="UP000183809"/>
    </source>
</evidence>
<keyword evidence="5" id="KW-0325">Glycoprotein</keyword>
<gene>
    <name evidence="7" type="ORF">BKCO1_1000391</name>
</gene>
<dbReference type="STRING" id="236234.A0A1J9SJS3"/>
<comment type="similarity">
    <text evidence="1 6">Belongs to the peptidase S10 family.</text>
</comment>
<dbReference type="GO" id="GO:0006508">
    <property type="term" value="P:proteolysis"/>
    <property type="evidence" value="ECO:0007669"/>
    <property type="project" value="UniProtKB-KW"/>
</dbReference>
<dbReference type="PRINTS" id="PR00724">
    <property type="entry name" value="CRBOXYPTASEC"/>
</dbReference>
<evidence type="ECO:0000256" key="2">
    <source>
        <dbReference type="ARBA" id="ARBA00022645"/>
    </source>
</evidence>
<dbReference type="GO" id="GO:0004185">
    <property type="term" value="F:serine-type carboxypeptidase activity"/>
    <property type="evidence" value="ECO:0007669"/>
    <property type="project" value="UniProtKB-UniRule"/>
</dbReference>